<dbReference type="RefSeq" id="WP_092330928.1">
    <property type="nucleotide sequence ID" value="NZ_FNCP01000004.1"/>
</dbReference>
<dbReference type="Pfam" id="PF11799">
    <property type="entry name" value="IMS_C"/>
    <property type="match status" value="1"/>
</dbReference>
<dbReference type="GO" id="GO:0003684">
    <property type="term" value="F:damaged DNA binding"/>
    <property type="evidence" value="ECO:0007669"/>
    <property type="project" value="InterPro"/>
</dbReference>
<comment type="catalytic activity">
    <reaction evidence="6">
        <text>DNA(n) + a 2'-deoxyribonucleoside 5'-triphosphate = DNA(n+1) + diphosphate</text>
        <dbReference type="Rhea" id="RHEA:22508"/>
        <dbReference type="Rhea" id="RHEA-COMP:17339"/>
        <dbReference type="Rhea" id="RHEA-COMP:17340"/>
        <dbReference type="ChEBI" id="CHEBI:33019"/>
        <dbReference type="ChEBI" id="CHEBI:61560"/>
        <dbReference type="ChEBI" id="CHEBI:173112"/>
        <dbReference type="EC" id="2.7.7.7"/>
    </reaction>
</comment>
<dbReference type="PROSITE" id="PS50173">
    <property type="entry name" value="UMUC"/>
    <property type="match status" value="1"/>
</dbReference>
<dbReference type="InterPro" id="IPR036775">
    <property type="entry name" value="DNA_pol_Y-fam_lit_finger_sf"/>
</dbReference>
<dbReference type="SUPFAM" id="SSF56672">
    <property type="entry name" value="DNA/RNA polymerases"/>
    <property type="match status" value="1"/>
</dbReference>
<feature type="domain" description="UmuC" evidence="7">
    <location>
        <begin position="6"/>
        <end position="194"/>
    </location>
</feature>
<evidence type="ECO:0000313" key="9">
    <source>
        <dbReference type="Proteomes" id="UP000198656"/>
    </source>
</evidence>
<dbReference type="GO" id="GO:0006261">
    <property type="term" value="P:DNA-templated DNA replication"/>
    <property type="evidence" value="ECO:0007669"/>
    <property type="project" value="UniProtKB-UniRule"/>
</dbReference>
<keyword evidence="6" id="KW-0238">DNA-binding</keyword>
<keyword evidence="5 6" id="KW-0239">DNA-directed DNA polymerase</keyword>
<organism evidence="8 9">
    <name type="scientific">Desulfosporosinus hippei DSM 8344</name>
    <dbReference type="NCBI Taxonomy" id="1121419"/>
    <lineage>
        <taxon>Bacteria</taxon>
        <taxon>Bacillati</taxon>
        <taxon>Bacillota</taxon>
        <taxon>Clostridia</taxon>
        <taxon>Eubacteriales</taxon>
        <taxon>Desulfitobacteriaceae</taxon>
        <taxon>Desulfosporosinus</taxon>
    </lineage>
</organism>
<dbReference type="GO" id="GO:0003887">
    <property type="term" value="F:DNA-directed DNA polymerase activity"/>
    <property type="evidence" value="ECO:0007669"/>
    <property type="project" value="UniProtKB-UniRule"/>
</dbReference>
<dbReference type="InterPro" id="IPR043502">
    <property type="entry name" value="DNA/RNA_pol_sf"/>
</dbReference>
<dbReference type="HAMAP" id="MF_01113">
    <property type="entry name" value="DNApol_IV"/>
    <property type="match status" value="1"/>
</dbReference>
<keyword evidence="6" id="KW-0808">Transferase</keyword>
<dbReference type="InterPro" id="IPR017961">
    <property type="entry name" value="DNA_pol_Y-fam_little_finger"/>
</dbReference>
<comment type="similarity">
    <text evidence="1 6">Belongs to the DNA polymerase type-Y family.</text>
</comment>
<keyword evidence="6" id="KW-0234">DNA repair</keyword>
<feature type="binding site" evidence="6">
    <location>
        <position position="112"/>
    </location>
    <ligand>
        <name>Mg(2+)</name>
        <dbReference type="ChEBI" id="CHEBI:18420"/>
    </ligand>
</feature>
<evidence type="ECO:0000256" key="2">
    <source>
        <dbReference type="ARBA" id="ARBA00022457"/>
    </source>
</evidence>
<dbReference type="Gene3D" id="1.10.150.20">
    <property type="entry name" value="5' to 3' exonuclease, C-terminal subdomain"/>
    <property type="match status" value="1"/>
</dbReference>
<evidence type="ECO:0000256" key="5">
    <source>
        <dbReference type="ARBA" id="ARBA00022932"/>
    </source>
</evidence>
<dbReference type="GO" id="GO:0006281">
    <property type="term" value="P:DNA repair"/>
    <property type="evidence" value="ECO:0007669"/>
    <property type="project" value="UniProtKB-UniRule"/>
</dbReference>
<dbReference type="InterPro" id="IPR022880">
    <property type="entry name" value="DNApol_IV"/>
</dbReference>
<dbReference type="Gene3D" id="3.40.1170.60">
    <property type="match status" value="1"/>
</dbReference>
<gene>
    <name evidence="6" type="primary">dinB</name>
    <name evidence="8" type="ORF">SAMN05443529_104199</name>
</gene>
<keyword evidence="3 6" id="KW-0548">Nucleotidyltransferase</keyword>
<keyword evidence="4 6" id="KW-0227">DNA damage</keyword>
<dbReference type="Pfam" id="PF00817">
    <property type="entry name" value="IMS"/>
    <property type="match status" value="1"/>
</dbReference>
<comment type="cofactor">
    <cofactor evidence="6">
        <name>Mg(2+)</name>
        <dbReference type="ChEBI" id="CHEBI:18420"/>
    </cofactor>
    <text evidence="6">Binds 2 magnesium ions per subunit.</text>
</comment>
<keyword evidence="9" id="KW-1185">Reference proteome</keyword>
<evidence type="ECO:0000259" key="7">
    <source>
        <dbReference type="PROSITE" id="PS50173"/>
    </source>
</evidence>
<dbReference type="GO" id="GO:0009432">
    <property type="term" value="P:SOS response"/>
    <property type="evidence" value="ECO:0007669"/>
    <property type="project" value="TreeGrafter"/>
</dbReference>
<dbReference type="EC" id="2.7.7.7" evidence="6"/>
<reference evidence="9" key="1">
    <citation type="submission" date="2016-10" db="EMBL/GenBank/DDBJ databases">
        <authorList>
            <person name="Varghese N."/>
            <person name="Submissions S."/>
        </authorList>
    </citation>
    <scope>NUCLEOTIDE SEQUENCE [LARGE SCALE GENOMIC DNA]</scope>
    <source>
        <strain evidence="9">DSM 8344</strain>
    </source>
</reference>
<dbReference type="Gene3D" id="3.30.70.270">
    <property type="match status" value="1"/>
</dbReference>
<dbReference type="EMBL" id="FNCP01000004">
    <property type="protein sequence ID" value="SDG61917.1"/>
    <property type="molecule type" value="Genomic_DNA"/>
</dbReference>
<dbReference type="InterPro" id="IPR050116">
    <property type="entry name" value="DNA_polymerase-Y"/>
</dbReference>
<sequence length="417" mass="47355">MQNRIIMHIDANSAYLSWEAVYRLQHGDFLDLRTVPSVVGGNEQTRHGIVLTKSIPAKAFSIQTGETLYTARMKCPGLLVVPPNYSLYMQCSIAMGDILREYSPFVEQYSVDEYFLDFTESKKLFGDPVQAAHSIKNRIRDELGFTVNVGVSSNKILAKMGSELKKPDRVHTLFPEEVEQKMWPLPVEELFMVGRATAKKLRDRCVKTIGDLAGSDPKWLELFLKSHGRLVWNYANGRDISLVRVNRHPVIKSMGNSTTTAFDLIDRQSAHLLLLSLVETVSARLRAAAYCTKLVSISFRTREFYQCSHQRKFYTATDSTKAIHQLACELFDELWEGHPLRHMGVSVSELCGNDFIQTAFFQEYNEKQQRLDRAVDLIRQRYGSDSIFRSSFIQTGLKPMAGGTGEEVDYPVMSSLL</sequence>
<dbReference type="GO" id="GO:0000287">
    <property type="term" value="F:magnesium ion binding"/>
    <property type="evidence" value="ECO:0007669"/>
    <property type="project" value="UniProtKB-UniRule"/>
</dbReference>
<comment type="function">
    <text evidence="6">Poorly processive, error-prone DNA polymerase involved in untargeted mutagenesis. Copies undamaged DNA at stalled replication forks, which arise in vivo from mismatched or misaligned primer ends. These misaligned primers can be extended by PolIV. Exhibits no 3'-5' exonuclease (proofreading) activity. May be involved in translesional synthesis, in conjunction with the beta clamp from PolIII.</text>
</comment>
<evidence type="ECO:0000256" key="6">
    <source>
        <dbReference type="HAMAP-Rule" id="MF_01113"/>
    </source>
</evidence>
<dbReference type="Gene3D" id="3.30.1490.100">
    <property type="entry name" value="DNA polymerase, Y-family, little finger domain"/>
    <property type="match status" value="1"/>
</dbReference>
<protein>
    <recommendedName>
        <fullName evidence="6">DNA polymerase IV</fullName>
        <shortName evidence="6">Pol IV</shortName>
        <ecNumber evidence="6">2.7.7.7</ecNumber>
    </recommendedName>
</protein>
<dbReference type="Proteomes" id="UP000198656">
    <property type="component" value="Unassembled WGS sequence"/>
</dbReference>
<evidence type="ECO:0000313" key="8">
    <source>
        <dbReference type="EMBL" id="SDG61917.1"/>
    </source>
</evidence>
<keyword evidence="6" id="KW-0479">Metal-binding</keyword>
<comment type="subunit">
    <text evidence="6">Monomer.</text>
</comment>
<dbReference type="SUPFAM" id="SSF100879">
    <property type="entry name" value="Lesion bypass DNA polymerase (Y-family), little finger domain"/>
    <property type="match status" value="1"/>
</dbReference>
<dbReference type="InterPro" id="IPR043128">
    <property type="entry name" value="Rev_trsase/Diguanyl_cyclase"/>
</dbReference>
<dbReference type="GO" id="GO:0042276">
    <property type="term" value="P:error-prone translesion synthesis"/>
    <property type="evidence" value="ECO:0007669"/>
    <property type="project" value="TreeGrafter"/>
</dbReference>
<feature type="site" description="Substrate discrimination" evidence="6">
    <location>
        <position position="15"/>
    </location>
</feature>
<dbReference type="OrthoDB" id="9808813at2"/>
<keyword evidence="6" id="KW-0460">Magnesium</keyword>
<keyword evidence="6" id="KW-0235">DNA replication</keyword>
<keyword evidence="6" id="KW-0963">Cytoplasm</keyword>
<dbReference type="PANTHER" id="PTHR11076:SF35">
    <property type="entry name" value="DNA REPAIR PROTEIN HOMOLOG YOBH"/>
    <property type="match status" value="1"/>
</dbReference>
<dbReference type="PANTHER" id="PTHR11076">
    <property type="entry name" value="DNA REPAIR POLYMERASE UMUC / TRANSFERASE FAMILY MEMBER"/>
    <property type="match status" value="1"/>
</dbReference>
<dbReference type="InterPro" id="IPR001126">
    <property type="entry name" value="UmuC"/>
</dbReference>
<evidence type="ECO:0000256" key="4">
    <source>
        <dbReference type="ARBA" id="ARBA00022763"/>
    </source>
</evidence>
<name>A0A1G7VQE6_9FIRM</name>
<accession>A0A1G7VQE6</accession>
<proteinExistence type="inferred from homology"/>
<dbReference type="AlphaFoldDB" id="A0A1G7VQE6"/>
<comment type="subcellular location">
    <subcellularLocation>
        <location evidence="6">Cytoplasm</location>
    </subcellularLocation>
</comment>
<feature type="active site" evidence="6">
    <location>
        <position position="113"/>
    </location>
</feature>
<dbReference type="STRING" id="1121419.SAMN05443529_104199"/>
<dbReference type="CDD" id="cd03586">
    <property type="entry name" value="PolY_Pol_IV_kappa"/>
    <property type="match status" value="1"/>
</dbReference>
<evidence type="ECO:0000256" key="1">
    <source>
        <dbReference type="ARBA" id="ARBA00010945"/>
    </source>
</evidence>
<dbReference type="GO" id="GO:0005829">
    <property type="term" value="C:cytosol"/>
    <property type="evidence" value="ECO:0007669"/>
    <property type="project" value="TreeGrafter"/>
</dbReference>
<feature type="binding site" evidence="6">
    <location>
        <position position="10"/>
    </location>
    <ligand>
        <name>Mg(2+)</name>
        <dbReference type="ChEBI" id="CHEBI:18420"/>
    </ligand>
</feature>
<evidence type="ECO:0000256" key="3">
    <source>
        <dbReference type="ARBA" id="ARBA00022695"/>
    </source>
</evidence>
<keyword evidence="2 6" id="KW-0515">Mutator protein</keyword>